<dbReference type="OrthoDB" id="3222at2759"/>
<name>A0A6L2Q3D0_COPFO</name>
<feature type="compositionally biased region" description="Gly residues" evidence="6">
    <location>
        <begin position="355"/>
        <end position="372"/>
    </location>
</feature>
<evidence type="ECO:0000256" key="5">
    <source>
        <dbReference type="RuleBase" id="RU000477"/>
    </source>
</evidence>
<keyword evidence="2 5" id="KW-0812">Transmembrane</keyword>
<dbReference type="InterPro" id="IPR000425">
    <property type="entry name" value="MIP"/>
</dbReference>
<evidence type="ECO:0000256" key="2">
    <source>
        <dbReference type="ARBA" id="ARBA00022692"/>
    </source>
</evidence>
<dbReference type="InterPro" id="IPR034294">
    <property type="entry name" value="Aquaporin_transptr"/>
</dbReference>
<feature type="region of interest" description="Disordered" evidence="6">
    <location>
        <begin position="160"/>
        <end position="180"/>
    </location>
</feature>
<proteinExistence type="inferred from homology"/>
<evidence type="ECO:0000256" key="3">
    <source>
        <dbReference type="ARBA" id="ARBA00022989"/>
    </source>
</evidence>
<dbReference type="GO" id="GO:0005886">
    <property type="term" value="C:plasma membrane"/>
    <property type="evidence" value="ECO:0007669"/>
    <property type="project" value="TreeGrafter"/>
</dbReference>
<evidence type="ECO:0000313" key="9">
    <source>
        <dbReference type="Proteomes" id="UP000502823"/>
    </source>
</evidence>
<feature type="region of interest" description="Disordered" evidence="6">
    <location>
        <begin position="343"/>
        <end position="409"/>
    </location>
</feature>
<feature type="transmembrane region" description="Helical" evidence="7">
    <location>
        <begin position="87"/>
        <end position="108"/>
    </location>
</feature>
<keyword evidence="4 7" id="KW-0472">Membrane</keyword>
<dbReference type="InParanoid" id="A0A6L2Q3D0"/>
<feature type="compositionally biased region" description="Polar residues" evidence="6">
    <location>
        <begin position="378"/>
        <end position="409"/>
    </location>
</feature>
<dbReference type="AlphaFoldDB" id="A0A6L2Q3D0"/>
<feature type="compositionally biased region" description="Low complexity" evidence="6">
    <location>
        <begin position="345"/>
        <end position="354"/>
    </location>
</feature>
<keyword evidence="9" id="KW-1185">Reference proteome</keyword>
<feature type="transmembrane region" description="Helical" evidence="7">
    <location>
        <begin position="45"/>
        <end position="67"/>
    </location>
</feature>
<protein>
    <recommendedName>
        <fullName evidence="10">Aquaporin</fullName>
    </recommendedName>
</protein>
<gene>
    <name evidence="8" type="ORF">Cfor_08609</name>
</gene>
<dbReference type="SUPFAM" id="SSF81338">
    <property type="entry name" value="Aquaporin-like"/>
    <property type="match status" value="1"/>
</dbReference>
<comment type="subcellular location">
    <subcellularLocation>
        <location evidence="1">Membrane</location>
        <topology evidence="1">Multi-pass membrane protein</topology>
    </subcellularLocation>
</comment>
<evidence type="ECO:0000256" key="1">
    <source>
        <dbReference type="ARBA" id="ARBA00004141"/>
    </source>
</evidence>
<accession>A0A6L2Q3D0</accession>
<comment type="caution">
    <text evidence="8">The sequence shown here is derived from an EMBL/GenBank/DDBJ whole genome shotgun (WGS) entry which is preliminary data.</text>
</comment>
<dbReference type="GO" id="GO:0015250">
    <property type="term" value="F:water channel activity"/>
    <property type="evidence" value="ECO:0007669"/>
    <property type="project" value="TreeGrafter"/>
</dbReference>
<feature type="region of interest" description="Disordered" evidence="6">
    <location>
        <begin position="118"/>
        <end position="147"/>
    </location>
</feature>
<dbReference type="Pfam" id="PF00230">
    <property type="entry name" value="MIP"/>
    <property type="match status" value="1"/>
</dbReference>
<evidence type="ECO:0000256" key="6">
    <source>
        <dbReference type="SAM" id="MobiDB-lite"/>
    </source>
</evidence>
<evidence type="ECO:0008006" key="10">
    <source>
        <dbReference type="Google" id="ProtNLM"/>
    </source>
</evidence>
<feature type="compositionally biased region" description="Basic and acidic residues" evidence="6">
    <location>
        <begin position="129"/>
        <end position="142"/>
    </location>
</feature>
<feature type="transmembrane region" description="Helical" evidence="7">
    <location>
        <begin position="20"/>
        <end position="38"/>
    </location>
</feature>
<keyword evidence="3 7" id="KW-1133">Transmembrane helix</keyword>
<keyword evidence="5" id="KW-0813">Transport</keyword>
<evidence type="ECO:0000313" key="8">
    <source>
        <dbReference type="EMBL" id="GFG36347.1"/>
    </source>
</evidence>
<dbReference type="EMBL" id="BLKM01000628">
    <property type="protein sequence ID" value="GFG36347.1"/>
    <property type="molecule type" value="Genomic_DNA"/>
</dbReference>
<dbReference type="InterPro" id="IPR023271">
    <property type="entry name" value="Aquaporin-like"/>
</dbReference>
<dbReference type="Gene3D" id="1.20.1080.10">
    <property type="entry name" value="Glycerol uptake facilitator protein"/>
    <property type="match status" value="1"/>
</dbReference>
<dbReference type="PRINTS" id="PR00783">
    <property type="entry name" value="MINTRINSICP"/>
</dbReference>
<dbReference type="Proteomes" id="UP000502823">
    <property type="component" value="Unassembled WGS sequence"/>
</dbReference>
<comment type="similarity">
    <text evidence="5">Belongs to the MIP/aquaporin (TC 1.A.8) family.</text>
</comment>
<evidence type="ECO:0000256" key="4">
    <source>
        <dbReference type="ARBA" id="ARBA00023136"/>
    </source>
</evidence>
<dbReference type="PANTHER" id="PTHR19139:SF268">
    <property type="entry name" value="NEUROGENIC PROTEIN BIG BRAIN"/>
    <property type="match status" value="1"/>
</dbReference>
<reference evidence="9" key="1">
    <citation type="submission" date="2020-01" db="EMBL/GenBank/DDBJ databases">
        <title>Draft genome sequence of the Termite Coptotermes fromosanus.</title>
        <authorList>
            <person name="Itakura S."/>
            <person name="Yosikawa Y."/>
            <person name="Umezawa K."/>
        </authorList>
    </citation>
    <scope>NUCLEOTIDE SEQUENCE [LARGE SCALE GENOMIC DNA]</scope>
</reference>
<organism evidence="8 9">
    <name type="scientific">Coptotermes formosanus</name>
    <name type="common">Formosan subterranean termite</name>
    <dbReference type="NCBI Taxonomy" id="36987"/>
    <lineage>
        <taxon>Eukaryota</taxon>
        <taxon>Metazoa</taxon>
        <taxon>Ecdysozoa</taxon>
        <taxon>Arthropoda</taxon>
        <taxon>Hexapoda</taxon>
        <taxon>Insecta</taxon>
        <taxon>Pterygota</taxon>
        <taxon>Neoptera</taxon>
        <taxon>Polyneoptera</taxon>
        <taxon>Dictyoptera</taxon>
        <taxon>Blattodea</taxon>
        <taxon>Blattoidea</taxon>
        <taxon>Termitoidae</taxon>
        <taxon>Rhinotermitidae</taxon>
        <taxon>Coptotermes</taxon>
    </lineage>
</organism>
<evidence type="ECO:0000256" key="7">
    <source>
        <dbReference type="SAM" id="Phobius"/>
    </source>
</evidence>
<dbReference type="PANTHER" id="PTHR19139">
    <property type="entry name" value="AQUAPORIN TRANSPORTER"/>
    <property type="match status" value="1"/>
</dbReference>
<sequence>MGNLSAAVSHLPAHLNSWERFGVEFCLTFIVVFTYFVSMDTYRKWLGSSPLVIGSAYLACTLVSMPSMNPSRTLGPAFVMNKWDSHWVYWFGPVLGGVASGLIYEFIFNPRRHIRQPKESIDGDSSSIHSDEDPYDELDKPAAPKFEGSAFNTMRSADIYRPTVNHGGPQTPASPTGPGNAYCPSLTSASLYSAPPCKLDRVESLYGGTKSLYTKSPPLTRANLNRSQSVYSKVPPGPMCSRDGLPRPGPLVPAQSLYPMRFSQNHNTTNQNVQNQHNQLQQRSESVYGVRGIASVNRGETGGVYGVSHGNAAANTVVGKFGSGTNRPESMYGMVMNRRQDSADSSYSSYHSSGNSGGVRPGNGNFVGGNKCGGPPQQGFSSTRNDLRQSPQTPQHQLLSPGPTSVVNTTNSVASYHHNQRLSPNPQY</sequence>